<sequence>MWPGPARGEYLAGRGEGAGGYGFMAVLVVRVRDPSRVHDLGDYMAAFLVHAVGDGAPSADLTACVEARGVGVALPGCAGLDAFGDDQAGSGPLSVVGGGGLAGHAGGVGAAAGMGAMAIRLGSVHLPTVTGLNRSGIWGFSLGWLCLSAVAGRSGRVVMWRGGGWR</sequence>
<name>V9XQV2_STRAO</name>
<organism evidence="1">
    <name type="scientific">Streptomyces albogriseolus</name>
    <dbReference type="NCBI Taxonomy" id="1887"/>
    <lineage>
        <taxon>Bacteria</taxon>
        <taxon>Bacillati</taxon>
        <taxon>Actinomycetota</taxon>
        <taxon>Actinomycetes</taxon>
        <taxon>Kitasatosporales</taxon>
        <taxon>Streptomycetaceae</taxon>
        <taxon>Streptomyces</taxon>
        <taxon>Streptomyces albogriseolus group</taxon>
    </lineage>
</organism>
<evidence type="ECO:0000313" key="1">
    <source>
        <dbReference type="EMBL" id="AHD24360.1"/>
    </source>
</evidence>
<proteinExistence type="predicted"/>
<dbReference type="AlphaFoldDB" id="V9XQV2"/>
<reference evidence="1" key="1">
    <citation type="submission" date="2013-07" db="EMBL/GenBank/DDBJ databases">
        <title>Exploiting the Potential of Halogenated Natural Products in the Mangrove Derived Actinomycetes.</title>
        <authorList>
            <person name="Li X."/>
            <person name="Ma G."/>
            <person name="Xu L."/>
            <person name="Tang X."/>
            <person name="Xu M."/>
            <person name="Xiao X."/>
            <person name="Xu J."/>
        </authorList>
    </citation>
    <scope>NUCLEOTIDE SEQUENCE</scope>
    <source>
        <strain evidence="1">MGR072</strain>
    </source>
</reference>
<dbReference type="EMBL" id="KF425715">
    <property type="protein sequence ID" value="AHD24360.1"/>
    <property type="molecule type" value="Genomic_DNA"/>
</dbReference>
<protein>
    <submittedName>
        <fullName evidence="1">Oxidoreductase</fullName>
    </submittedName>
</protein>
<accession>V9XQV2</accession>